<feature type="domain" description="Ppx/GppA phosphatase N-terminal" evidence="1">
    <location>
        <begin position="15"/>
        <end position="315"/>
    </location>
</feature>
<keyword evidence="3" id="KW-1185">Reference proteome</keyword>
<dbReference type="AlphaFoldDB" id="A0A318N2D9"/>
<dbReference type="Pfam" id="PF02541">
    <property type="entry name" value="Ppx-GppA"/>
    <property type="match status" value="1"/>
</dbReference>
<dbReference type="InterPro" id="IPR050273">
    <property type="entry name" value="GppA/Ppx_hydrolase"/>
</dbReference>
<sequence length="332" mass="37808">MFAALDLGTNNCRLLIVSSDRGRLRIVDHYNRVVRLGEGLYETGQLSQAAMERTMVALRHCASKIEGKRFSAFYAVATEACRRASNADHFLSQVLYETGLNIKVISPREEVELALAGCNSFLHDNVLKRNKTKALLFDIGGGSTEIAWVKIDFARRKYILIGCFSIPVGILTLREQFNIATLQNYYQMFDFVLSKVMEFEAIHRIQAEIVRNQVQFIGVSGTITTLASILLNQNKYNRAAIDGLSLQTAQLKEIIRTLLDQKFKETEILSDRYKKRIHYLLPGCAIFDAIHTLWPVNDIVVADRGIRDGIIAKMTTNKLRNYYKNHHYLLNQ</sequence>
<dbReference type="OrthoDB" id="9793035at2"/>
<dbReference type="PANTHER" id="PTHR30005:SF0">
    <property type="entry name" value="RETROGRADE REGULATION PROTEIN 2"/>
    <property type="match status" value="1"/>
</dbReference>
<dbReference type="InterPro" id="IPR003695">
    <property type="entry name" value="Ppx_GppA_N"/>
</dbReference>
<dbReference type="Proteomes" id="UP000247565">
    <property type="component" value="Unassembled WGS sequence"/>
</dbReference>
<dbReference type="RefSeq" id="WP_110438045.1">
    <property type="nucleotide sequence ID" value="NZ_CP046393.1"/>
</dbReference>
<organism evidence="2 3">
    <name type="scientific">Commensalibacter melissae</name>
    <dbReference type="NCBI Taxonomy" id="2070537"/>
    <lineage>
        <taxon>Bacteria</taxon>
        <taxon>Pseudomonadati</taxon>
        <taxon>Pseudomonadota</taxon>
        <taxon>Alphaproteobacteria</taxon>
        <taxon>Acetobacterales</taxon>
        <taxon>Acetobacteraceae</taxon>
    </lineage>
</organism>
<dbReference type="PANTHER" id="PTHR30005">
    <property type="entry name" value="EXOPOLYPHOSPHATASE"/>
    <property type="match status" value="1"/>
</dbReference>
<dbReference type="SUPFAM" id="SSF53067">
    <property type="entry name" value="Actin-like ATPase domain"/>
    <property type="match status" value="2"/>
</dbReference>
<dbReference type="Gene3D" id="3.30.420.40">
    <property type="match status" value="1"/>
</dbReference>
<proteinExistence type="predicted"/>
<reference evidence="2 3" key="1">
    <citation type="submission" date="2018-05" db="EMBL/GenBank/DDBJ databases">
        <title>Reference genomes for bee gut microbiota database.</title>
        <authorList>
            <person name="Ellegaard K.M."/>
        </authorList>
    </citation>
    <scope>NUCLEOTIDE SEQUENCE [LARGE SCALE GENOMIC DNA]</scope>
    <source>
        <strain evidence="2 3">ESL0284</strain>
    </source>
</reference>
<dbReference type="EMBL" id="QGLT01000001">
    <property type="protein sequence ID" value="PXZ01526.1"/>
    <property type="molecule type" value="Genomic_DNA"/>
</dbReference>
<dbReference type="GO" id="GO:0016462">
    <property type="term" value="F:pyrophosphatase activity"/>
    <property type="evidence" value="ECO:0007669"/>
    <property type="project" value="TreeGrafter"/>
</dbReference>
<evidence type="ECO:0000313" key="3">
    <source>
        <dbReference type="Proteomes" id="UP000247565"/>
    </source>
</evidence>
<protein>
    <submittedName>
        <fullName evidence="2">Exopolyphosphatase</fullName>
    </submittedName>
</protein>
<evidence type="ECO:0000313" key="2">
    <source>
        <dbReference type="EMBL" id="PXZ01526.1"/>
    </source>
</evidence>
<dbReference type="CDD" id="cd24054">
    <property type="entry name" value="ASKHA_NBD_AaPPX-GppA_MtPPX2-like"/>
    <property type="match status" value="1"/>
</dbReference>
<dbReference type="InterPro" id="IPR043129">
    <property type="entry name" value="ATPase_NBD"/>
</dbReference>
<gene>
    <name evidence="2" type="ORF">DK869_00485</name>
</gene>
<accession>A0A318N2D9</accession>
<evidence type="ECO:0000259" key="1">
    <source>
        <dbReference type="Pfam" id="PF02541"/>
    </source>
</evidence>
<comment type="caution">
    <text evidence="2">The sequence shown here is derived from an EMBL/GenBank/DDBJ whole genome shotgun (WGS) entry which is preliminary data.</text>
</comment>
<dbReference type="Gene3D" id="3.30.420.150">
    <property type="entry name" value="Exopolyphosphatase. Domain 2"/>
    <property type="match status" value="1"/>
</dbReference>
<name>A0A318N2D9_9PROT</name>